<sequence length="82" mass="8566">MSEGAPGHDTVSALAEAGRMTELAIDGLRAAREVEWAARAADLFRGGIDEVLHGLVGDRLLLDDATRRAAAVQAATAAGRPW</sequence>
<dbReference type="Proteomes" id="UP001139493">
    <property type="component" value="Unassembled WGS sequence"/>
</dbReference>
<keyword evidence="2" id="KW-1185">Reference proteome</keyword>
<accession>A0A9X2JV06</accession>
<organism evidence="1 2">
    <name type="scientific">Promicromonospora thailandica</name>
    <dbReference type="NCBI Taxonomy" id="765201"/>
    <lineage>
        <taxon>Bacteria</taxon>
        <taxon>Bacillati</taxon>
        <taxon>Actinomycetota</taxon>
        <taxon>Actinomycetes</taxon>
        <taxon>Micrococcales</taxon>
        <taxon>Promicromonosporaceae</taxon>
        <taxon>Promicromonospora</taxon>
    </lineage>
</organism>
<proteinExistence type="predicted"/>
<dbReference type="EMBL" id="JAMTCS010000007">
    <property type="protein sequence ID" value="MCP2265065.1"/>
    <property type="molecule type" value="Genomic_DNA"/>
</dbReference>
<evidence type="ECO:0000313" key="2">
    <source>
        <dbReference type="Proteomes" id="UP001139493"/>
    </source>
</evidence>
<evidence type="ECO:0000313" key="1">
    <source>
        <dbReference type="EMBL" id="MCP2265065.1"/>
    </source>
</evidence>
<comment type="caution">
    <text evidence="1">The sequence shown here is derived from an EMBL/GenBank/DDBJ whole genome shotgun (WGS) entry which is preliminary data.</text>
</comment>
<dbReference type="AlphaFoldDB" id="A0A9X2JV06"/>
<protein>
    <submittedName>
        <fullName evidence="1">Uncharacterized protein</fullName>
    </submittedName>
</protein>
<name>A0A9X2JV06_9MICO</name>
<reference evidence="1" key="1">
    <citation type="submission" date="2022-06" db="EMBL/GenBank/DDBJ databases">
        <title>Genomic Encyclopedia of Archaeal and Bacterial Type Strains, Phase II (KMG-II): from individual species to whole genera.</title>
        <authorList>
            <person name="Goeker M."/>
        </authorList>
    </citation>
    <scope>NUCLEOTIDE SEQUENCE</scope>
    <source>
        <strain evidence="1">DSM 26652</strain>
    </source>
</reference>
<dbReference type="RefSeq" id="WP_253836014.1">
    <property type="nucleotide sequence ID" value="NZ_JAMTCS010000007.1"/>
</dbReference>
<gene>
    <name evidence="1" type="ORF">APR03_002413</name>
</gene>